<name>A0A7J6V6B8_THATH</name>
<evidence type="ECO:0000313" key="2">
    <source>
        <dbReference type="Proteomes" id="UP000554482"/>
    </source>
</evidence>
<keyword evidence="2" id="KW-1185">Reference proteome</keyword>
<protein>
    <submittedName>
        <fullName evidence="1">Uncharacterized protein</fullName>
    </submittedName>
</protein>
<gene>
    <name evidence="1" type="ORF">FRX31_029869</name>
</gene>
<accession>A0A7J6V6B8</accession>
<organism evidence="1 2">
    <name type="scientific">Thalictrum thalictroides</name>
    <name type="common">Rue-anemone</name>
    <name type="synonym">Anemone thalictroides</name>
    <dbReference type="NCBI Taxonomy" id="46969"/>
    <lineage>
        <taxon>Eukaryota</taxon>
        <taxon>Viridiplantae</taxon>
        <taxon>Streptophyta</taxon>
        <taxon>Embryophyta</taxon>
        <taxon>Tracheophyta</taxon>
        <taxon>Spermatophyta</taxon>
        <taxon>Magnoliopsida</taxon>
        <taxon>Ranunculales</taxon>
        <taxon>Ranunculaceae</taxon>
        <taxon>Thalictroideae</taxon>
        <taxon>Thalictrum</taxon>
    </lineage>
</organism>
<comment type="caution">
    <text evidence="1">The sequence shown here is derived from an EMBL/GenBank/DDBJ whole genome shotgun (WGS) entry which is preliminary data.</text>
</comment>
<evidence type="ECO:0000313" key="1">
    <source>
        <dbReference type="EMBL" id="KAF5180546.1"/>
    </source>
</evidence>
<dbReference type="Proteomes" id="UP000554482">
    <property type="component" value="Unassembled WGS sequence"/>
</dbReference>
<dbReference type="AlphaFoldDB" id="A0A7J6V6B8"/>
<sequence length="119" mass="14669">MWERAEEVKRQRHEERIHQWNEDRSRATADALAREEAQIMMVDATTINDLIRKQYFLNRQKEIFYRRDAEINAFSPMYFEKPRPKSILKPRPICKIKPRPKFCTKITRRFWARPRSFWA</sequence>
<reference evidence="1 2" key="1">
    <citation type="submission" date="2020-06" db="EMBL/GenBank/DDBJ databases">
        <title>Transcriptomic and genomic resources for Thalictrum thalictroides and T. hernandezii: Facilitating candidate gene discovery in an emerging model plant lineage.</title>
        <authorList>
            <person name="Arias T."/>
            <person name="Riano-Pachon D.M."/>
            <person name="Di Stilio V.S."/>
        </authorList>
    </citation>
    <scope>NUCLEOTIDE SEQUENCE [LARGE SCALE GENOMIC DNA]</scope>
    <source>
        <strain evidence="2">cv. WT478/WT964</strain>
        <tissue evidence="1">Leaves</tissue>
    </source>
</reference>
<proteinExistence type="predicted"/>
<dbReference type="EMBL" id="JABWDY010037274">
    <property type="protein sequence ID" value="KAF5180546.1"/>
    <property type="molecule type" value="Genomic_DNA"/>
</dbReference>